<gene>
    <name evidence="2" type="ORF">ODALV1_LOCUS23085</name>
</gene>
<evidence type="ECO:0000313" key="3">
    <source>
        <dbReference type="Proteomes" id="UP001642540"/>
    </source>
</evidence>
<dbReference type="EMBL" id="CAXLJM020000076">
    <property type="protein sequence ID" value="CAL8129329.1"/>
    <property type="molecule type" value="Genomic_DNA"/>
</dbReference>
<name>A0ABP1RJX7_9HEXA</name>
<feature type="transmembrane region" description="Helical" evidence="1">
    <location>
        <begin position="267"/>
        <end position="287"/>
    </location>
</feature>
<protein>
    <submittedName>
        <fullName evidence="2">Uncharacterized protein</fullName>
    </submittedName>
</protein>
<feature type="transmembrane region" description="Helical" evidence="1">
    <location>
        <begin position="21"/>
        <end position="40"/>
    </location>
</feature>
<comment type="caution">
    <text evidence="2">The sequence shown here is derived from an EMBL/GenBank/DDBJ whole genome shotgun (WGS) entry which is preliminary data.</text>
</comment>
<keyword evidence="1" id="KW-0812">Transmembrane</keyword>
<organism evidence="2 3">
    <name type="scientific">Orchesella dallaii</name>
    <dbReference type="NCBI Taxonomy" id="48710"/>
    <lineage>
        <taxon>Eukaryota</taxon>
        <taxon>Metazoa</taxon>
        <taxon>Ecdysozoa</taxon>
        <taxon>Arthropoda</taxon>
        <taxon>Hexapoda</taxon>
        <taxon>Collembola</taxon>
        <taxon>Entomobryomorpha</taxon>
        <taxon>Entomobryoidea</taxon>
        <taxon>Orchesellidae</taxon>
        <taxon>Orchesellinae</taxon>
        <taxon>Orchesella</taxon>
    </lineage>
</organism>
<keyword evidence="1" id="KW-1133">Transmembrane helix</keyword>
<accession>A0ABP1RJX7</accession>
<dbReference type="Proteomes" id="UP001642540">
    <property type="component" value="Unassembled WGS sequence"/>
</dbReference>
<reference evidence="2 3" key="1">
    <citation type="submission" date="2024-08" db="EMBL/GenBank/DDBJ databases">
        <authorList>
            <person name="Cucini C."/>
            <person name="Frati F."/>
        </authorList>
    </citation>
    <scope>NUCLEOTIDE SEQUENCE [LARGE SCALE GENOMIC DNA]</scope>
</reference>
<evidence type="ECO:0000313" key="2">
    <source>
        <dbReference type="EMBL" id="CAL8129329.1"/>
    </source>
</evidence>
<proteinExistence type="predicted"/>
<sequence length="314" mass="36355">MLRLLVNNATLNTNLLKNEKIRMFLSIWIFTAFVFTNFYGSANTAVFVVPERIQRITSVLETGKGFSIYSLIKNAISKEEYGEDAVLARETEFGEGIYEWVRSRYPLHTDTFLRDFENNNFKHASNVFNFPMLPKLSEIYRRIQHIFPRKIEDMDADISQVVPLLSNCDKTMFVSASVRINRIEAKLRKSQTSLPFYKGKNEFLPRYFVMAYDKKAGNYLKKQLANFLSSGQDIFWKDFLEDKPSMGEAKVLNMNRVEKPLSLRSNLVVIVYILIAGLGLGMVFFGFEMFSRVVLTTCAFYILFIQQPDALTYV</sequence>
<evidence type="ECO:0000256" key="1">
    <source>
        <dbReference type="SAM" id="Phobius"/>
    </source>
</evidence>
<keyword evidence="1" id="KW-0472">Membrane</keyword>
<keyword evidence="3" id="KW-1185">Reference proteome</keyword>